<dbReference type="PANTHER" id="PTHR11735:SF11">
    <property type="entry name" value="TRNA THREONYLCARBAMOYLADENOSINE BIOSYNTHESIS PROTEIN TSAB"/>
    <property type="match status" value="1"/>
</dbReference>
<dbReference type="Pfam" id="PF00814">
    <property type="entry name" value="TsaD"/>
    <property type="match status" value="1"/>
</dbReference>
<evidence type="ECO:0000259" key="1">
    <source>
        <dbReference type="Pfam" id="PF00814"/>
    </source>
</evidence>
<dbReference type="NCBIfam" id="TIGR03725">
    <property type="entry name" value="T6A_YeaZ"/>
    <property type="match status" value="1"/>
</dbReference>
<dbReference type="InterPro" id="IPR043129">
    <property type="entry name" value="ATPase_NBD"/>
</dbReference>
<dbReference type="Gene3D" id="3.30.420.40">
    <property type="match status" value="2"/>
</dbReference>
<reference evidence="2" key="2">
    <citation type="journal article" date="2021" name="PeerJ">
        <title>Extensive microbial diversity within the chicken gut microbiome revealed by metagenomics and culture.</title>
        <authorList>
            <person name="Gilroy R."/>
            <person name="Ravi A."/>
            <person name="Getino M."/>
            <person name="Pursley I."/>
            <person name="Horton D.L."/>
            <person name="Alikhan N.F."/>
            <person name="Baker D."/>
            <person name="Gharbi K."/>
            <person name="Hall N."/>
            <person name="Watson M."/>
            <person name="Adriaenssens E.M."/>
            <person name="Foster-Nyarko E."/>
            <person name="Jarju S."/>
            <person name="Secka A."/>
            <person name="Antonio M."/>
            <person name="Oren A."/>
            <person name="Chaudhuri R.R."/>
            <person name="La Ragione R."/>
            <person name="Hildebrand F."/>
            <person name="Pallen M.J."/>
        </authorList>
    </citation>
    <scope>NUCLEOTIDE SEQUENCE</scope>
    <source>
        <strain evidence="2">ChiSjej4B22-9803</strain>
    </source>
</reference>
<dbReference type="GO" id="GO:0002949">
    <property type="term" value="P:tRNA threonylcarbamoyladenosine modification"/>
    <property type="evidence" value="ECO:0007669"/>
    <property type="project" value="InterPro"/>
</dbReference>
<dbReference type="CDD" id="cd24032">
    <property type="entry name" value="ASKHA_NBD_TsaB"/>
    <property type="match status" value="1"/>
</dbReference>
<sequence length="238" mass="25724">MNILAVDSAANVASAAILSGGQLLCESIVNYKKTHSETLMPMIDGLFKSCQMQPSDIDLFAAAYGPGSFTGLRIGVTTVKGLAHAVQKPVVGVSTLLGLAYNLPCCAYVVAPIMDARRNQVYNGVYCWDGTVAKELRAPRAVSIEDCVADLRQMKKKVLFLGDGVPVHRAYIQEQLGALCAFAPANCSLHRAASVAVAAQGLFEQGKAVNYRELVPLYLRKPQAERELEEKKHVSNRE</sequence>
<evidence type="ECO:0000313" key="3">
    <source>
        <dbReference type="Proteomes" id="UP000824111"/>
    </source>
</evidence>
<dbReference type="PANTHER" id="PTHR11735">
    <property type="entry name" value="TRNA N6-ADENOSINE THREONYLCARBAMOYLTRANSFERASE"/>
    <property type="match status" value="1"/>
</dbReference>
<dbReference type="InterPro" id="IPR022496">
    <property type="entry name" value="T6A_TsaB"/>
</dbReference>
<accession>A0A9D1S6W2</accession>
<evidence type="ECO:0000313" key="2">
    <source>
        <dbReference type="EMBL" id="HIU48683.1"/>
    </source>
</evidence>
<comment type="caution">
    <text evidence="2">The sequence shown here is derived from an EMBL/GenBank/DDBJ whole genome shotgun (WGS) entry which is preliminary data.</text>
</comment>
<dbReference type="AlphaFoldDB" id="A0A9D1S6W2"/>
<dbReference type="SUPFAM" id="SSF53067">
    <property type="entry name" value="Actin-like ATPase domain"/>
    <property type="match status" value="2"/>
</dbReference>
<organism evidence="2 3">
    <name type="scientific">Candidatus Avimonoglobus intestinipullorum</name>
    <dbReference type="NCBI Taxonomy" id="2840699"/>
    <lineage>
        <taxon>Bacteria</taxon>
        <taxon>Bacillati</taxon>
        <taxon>Bacillota</taxon>
        <taxon>Clostridia</taxon>
        <taxon>Eubacteriales</taxon>
        <taxon>Candidatus Avimonoglobus</taxon>
    </lineage>
</organism>
<gene>
    <name evidence="2" type="primary">tsaB</name>
    <name evidence="2" type="ORF">IAB04_04920</name>
</gene>
<dbReference type="GO" id="GO:0005829">
    <property type="term" value="C:cytosol"/>
    <property type="evidence" value="ECO:0007669"/>
    <property type="project" value="TreeGrafter"/>
</dbReference>
<dbReference type="Proteomes" id="UP000824111">
    <property type="component" value="Unassembled WGS sequence"/>
</dbReference>
<proteinExistence type="predicted"/>
<name>A0A9D1S6W2_9FIRM</name>
<dbReference type="EMBL" id="DVND01000128">
    <property type="protein sequence ID" value="HIU48683.1"/>
    <property type="molecule type" value="Genomic_DNA"/>
</dbReference>
<reference evidence="2" key="1">
    <citation type="submission" date="2020-10" db="EMBL/GenBank/DDBJ databases">
        <authorList>
            <person name="Gilroy R."/>
        </authorList>
    </citation>
    <scope>NUCLEOTIDE SEQUENCE</scope>
    <source>
        <strain evidence="2">ChiSjej4B22-9803</strain>
    </source>
</reference>
<protein>
    <submittedName>
        <fullName evidence="2">tRNA (Adenosine(37)-N6)-threonylcarbamoyltransferase complex dimerization subunit type 1 TsaB</fullName>
    </submittedName>
</protein>
<dbReference type="InterPro" id="IPR000905">
    <property type="entry name" value="Gcp-like_dom"/>
</dbReference>
<feature type="domain" description="Gcp-like" evidence="1">
    <location>
        <begin position="32"/>
        <end position="226"/>
    </location>
</feature>